<dbReference type="PANTHER" id="PTHR36840">
    <property type="entry name" value="BLL5714 PROTEIN"/>
    <property type="match status" value="1"/>
</dbReference>
<feature type="transmembrane region" description="Helical" evidence="1">
    <location>
        <begin position="154"/>
        <end position="171"/>
    </location>
</feature>
<reference evidence="2 3" key="1">
    <citation type="submission" date="2018-07" db="EMBL/GenBank/DDBJ databases">
        <title>Genomic Encyclopedia of Type Strains, Phase IV (KMG-IV): sequencing the most valuable type-strain genomes for metagenomic binning, comparative biology and taxonomic classification.</title>
        <authorList>
            <person name="Goeker M."/>
        </authorList>
    </citation>
    <scope>NUCLEOTIDE SEQUENCE [LARGE SCALE GENOMIC DNA]</scope>
    <source>
        <strain evidence="2 3">DSM 44952</strain>
    </source>
</reference>
<feature type="transmembrane region" description="Helical" evidence="1">
    <location>
        <begin position="369"/>
        <end position="388"/>
    </location>
</feature>
<dbReference type="InterPro" id="IPR010640">
    <property type="entry name" value="Low_temperature_requirement_A"/>
</dbReference>
<dbReference type="OrthoDB" id="7698234at2"/>
<comment type="caution">
    <text evidence="2">The sequence shown here is derived from an EMBL/GenBank/DDBJ whole genome shotgun (WGS) entry which is preliminary data.</text>
</comment>
<dbReference type="RefSeq" id="WP_114699483.1">
    <property type="nucleotide sequence ID" value="NZ_QQAZ01000003.1"/>
</dbReference>
<dbReference type="AlphaFoldDB" id="A0A370H9E2"/>
<feature type="transmembrane region" description="Helical" evidence="1">
    <location>
        <begin position="344"/>
        <end position="363"/>
    </location>
</feature>
<keyword evidence="1" id="KW-1133">Transmembrane helix</keyword>
<feature type="transmembrane region" description="Helical" evidence="1">
    <location>
        <begin position="319"/>
        <end position="337"/>
    </location>
</feature>
<evidence type="ECO:0000256" key="1">
    <source>
        <dbReference type="SAM" id="Phobius"/>
    </source>
</evidence>
<keyword evidence="1" id="KW-0812">Transmembrane</keyword>
<evidence type="ECO:0000313" key="3">
    <source>
        <dbReference type="Proteomes" id="UP000255355"/>
    </source>
</evidence>
<keyword evidence="3" id="KW-1185">Reference proteome</keyword>
<proteinExistence type="predicted"/>
<organism evidence="2 3">
    <name type="scientific">Nocardia mexicana</name>
    <dbReference type="NCBI Taxonomy" id="279262"/>
    <lineage>
        <taxon>Bacteria</taxon>
        <taxon>Bacillati</taxon>
        <taxon>Actinomycetota</taxon>
        <taxon>Actinomycetes</taxon>
        <taxon>Mycobacteriales</taxon>
        <taxon>Nocardiaceae</taxon>
        <taxon>Nocardia</taxon>
    </lineage>
</organism>
<feature type="transmembrane region" description="Helical" evidence="1">
    <location>
        <begin position="216"/>
        <end position="240"/>
    </location>
</feature>
<dbReference type="STRING" id="1210089.GCA_001613165_00158"/>
<dbReference type="EMBL" id="QQAZ01000003">
    <property type="protein sequence ID" value="RDI53285.1"/>
    <property type="molecule type" value="Genomic_DNA"/>
</dbReference>
<feature type="transmembrane region" description="Helical" evidence="1">
    <location>
        <begin position="80"/>
        <end position="98"/>
    </location>
</feature>
<accession>A0A370H9E2</accession>
<name>A0A370H9E2_9NOCA</name>
<feature type="transmembrane region" description="Helical" evidence="1">
    <location>
        <begin position="246"/>
        <end position="268"/>
    </location>
</feature>
<dbReference type="Pfam" id="PF06772">
    <property type="entry name" value="LtrA"/>
    <property type="match status" value="1"/>
</dbReference>
<gene>
    <name evidence="2" type="ORF">DFR68_103673</name>
</gene>
<dbReference type="PANTHER" id="PTHR36840:SF1">
    <property type="entry name" value="BLL5714 PROTEIN"/>
    <property type="match status" value="1"/>
</dbReference>
<evidence type="ECO:0000313" key="2">
    <source>
        <dbReference type="EMBL" id="RDI53285.1"/>
    </source>
</evidence>
<dbReference type="Proteomes" id="UP000255355">
    <property type="component" value="Unassembled WGS sequence"/>
</dbReference>
<sequence length="400" mass="43068">MPSDTPSPETEPGDRHATWMELFFDLVAVAGIGQLTHLLHRGPSLTDFALYLALYLAFWMVWACVTFYSDISRDNTRIPLMLAAMLGLGLMAAAVAGFPERHATAFAAVYVIVRLATDAVWDRGQVVVDWPTAQLSTGAIPWLISLWVPEPWKYWLWAAGLAIDMLLMFAVTGERMMAGAQESLDRRLRHSRRFAGMEPPKLQALHADPAHLGERLGLYVIIVLGEGVIVVIDAVGGVAWNAKVLALGLESFLILACLWALTLTFGFIPRLMSVPTAAGSIPRQHVMATHCWLTGAIATVAAGLGLVLEHAEGHPTTGISWVLGGAAAAYFVINLFGGARSGAGLRWALSWPLPCAALSLALAATGPRLHPLGLVSGILVLIVWALAWESHAAGRWPGRN</sequence>
<feature type="transmembrane region" description="Helical" evidence="1">
    <location>
        <begin position="289"/>
        <end position="307"/>
    </location>
</feature>
<keyword evidence="1" id="KW-0472">Membrane</keyword>
<protein>
    <submittedName>
        <fullName evidence="2">Low temperature requirement protein LtrA</fullName>
    </submittedName>
</protein>
<feature type="transmembrane region" description="Helical" evidence="1">
    <location>
        <begin position="48"/>
        <end position="68"/>
    </location>
</feature>